<dbReference type="OrthoDB" id="5457406at2"/>
<dbReference type="RefSeq" id="WP_085100483.1">
    <property type="nucleotide sequence ID" value="NZ_FWZU01000002.1"/>
</dbReference>
<organism evidence="2 3">
    <name type="scientific">Desulfovibrio gilichinskyi</name>
    <dbReference type="NCBI Taxonomy" id="1519643"/>
    <lineage>
        <taxon>Bacteria</taxon>
        <taxon>Pseudomonadati</taxon>
        <taxon>Thermodesulfobacteriota</taxon>
        <taxon>Desulfovibrionia</taxon>
        <taxon>Desulfovibrionales</taxon>
        <taxon>Desulfovibrionaceae</taxon>
        <taxon>Desulfovibrio</taxon>
    </lineage>
</organism>
<sequence>MSHHLTINKIKSASVLLTILAVLLFSCVPIPAAEPVYFEHNSSADGNLLTSEKKSKIDDIKEYIVPHTSDSVPPSKELRAIMNNVKNQPIQTVSQYKNNTDRSVIISKFADELIKNRKNATAADEVEPSQALKAIFQAYRNGSLAYSRQTDDEDRTYYHPVYSDISFDSIYDLTILKTGQDLFLSLGNAHLHDSEINKDTERSQKIKELQQIIFAIKKRDEKKHGVMTAEQREMARLKISVKGKFSHNKLFAERLLGFLGIKRKEEGESYEELAHSYRVYRQWTERWTKYDQMIERKKARSYQLAPLRHFQLNDSINDYRYGDKNTIKTKQLKISPSSNNNGNGNFINRN</sequence>
<protein>
    <submittedName>
        <fullName evidence="2">Uncharacterized protein</fullName>
    </submittedName>
</protein>
<dbReference type="AlphaFoldDB" id="A0A1X7CZ75"/>
<accession>A0A1X7CZ75</accession>
<name>A0A1X7CZ75_9BACT</name>
<dbReference type="Proteomes" id="UP000192906">
    <property type="component" value="Unassembled WGS sequence"/>
</dbReference>
<proteinExistence type="predicted"/>
<gene>
    <name evidence="2" type="ORF">SAMN06295933_1460</name>
</gene>
<reference evidence="3" key="1">
    <citation type="submission" date="2017-04" db="EMBL/GenBank/DDBJ databases">
        <authorList>
            <person name="Varghese N."/>
            <person name="Submissions S."/>
        </authorList>
    </citation>
    <scope>NUCLEOTIDE SEQUENCE [LARGE SCALE GENOMIC DNA]</scope>
    <source>
        <strain evidence="3">K3S</strain>
    </source>
</reference>
<keyword evidence="3" id="KW-1185">Reference proteome</keyword>
<evidence type="ECO:0000256" key="1">
    <source>
        <dbReference type="SAM" id="MobiDB-lite"/>
    </source>
</evidence>
<evidence type="ECO:0000313" key="2">
    <source>
        <dbReference type="EMBL" id="SMF05819.1"/>
    </source>
</evidence>
<dbReference type="EMBL" id="FWZU01000002">
    <property type="protein sequence ID" value="SMF05819.1"/>
    <property type="molecule type" value="Genomic_DNA"/>
</dbReference>
<feature type="compositionally biased region" description="Low complexity" evidence="1">
    <location>
        <begin position="339"/>
        <end position="350"/>
    </location>
</feature>
<evidence type="ECO:0000313" key="3">
    <source>
        <dbReference type="Proteomes" id="UP000192906"/>
    </source>
</evidence>
<feature type="region of interest" description="Disordered" evidence="1">
    <location>
        <begin position="330"/>
        <end position="350"/>
    </location>
</feature>